<reference evidence="1" key="2">
    <citation type="journal article" date="2015" name="Data Brief">
        <title>Shoot transcriptome of the giant reed, Arundo donax.</title>
        <authorList>
            <person name="Barrero R.A."/>
            <person name="Guerrero F.D."/>
            <person name="Moolhuijzen P."/>
            <person name="Goolsby J.A."/>
            <person name="Tidwell J."/>
            <person name="Bellgard S.E."/>
            <person name="Bellgard M.I."/>
        </authorList>
    </citation>
    <scope>NUCLEOTIDE SEQUENCE</scope>
    <source>
        <tissue evidence="1">Shoot tissue taken approximately 20 cm above the soil surface</tissue>
    </source>
</reference>
<dbReference type="EMBL" id="GBRH01229166">
    <property type="protein sequence ID" value="JAD68729.1"/>
    <property type="molecule type" value="Transcribed_RNA"/>
</dbReference>
<reference evidence="1" key="1">
    <citation type="submission" date="2014-09" db="EMBL/GenBank/DDBJ databases">
        <authorList>
            <person name="Magalhaes I.L.F."/>
            <person name="Oliveira U."/>
            <person name="Santos F.R."/>
            <person name="Vidigal T.H.D.A."/>
            <person name="Brescovit A.D."/>
            <person name="Santos A.J."/>
        </authorList>
    </citation>
    <scope>NUCLEOTIDE SEQUENCE</scope>
    <source>
        <tissue evidence="1">Shoot tissue taken approximately 20 cm above the soil surface</tissue>
    </source>
</reference>
<protein>
    <submittedName>
        <fullName evidence="1">Uncharacterized protein</fullName>
    </submittedName>
</protein>
<organism evidence="1">
    <name type="scientific">Arundo donax</name>
    <name type="common">Giant reed</name>
    <name type="synonym">Donax arundinaceus</name>
    <dbReference type="NCBI Taxonomy" id="35708"/>
    <lineage>
        <taxon>Eukaryota</taxon>
        <taxon>Viridiplantae</taxon>
        <taxon>Streptophyta</taxon>
        <taxon>Embryophyta</taxon>
        <taxon>Tracheophyta</taxon>
        <taxon>Spermatophyta</taxon>
        <taxon>Magnoliopsida</taxon>
        <taxon>Liliopsida</taxon>
        <taxon>Poales</taxon>
        <taxon>Poaceae</taxon>
        <taxon>PACMAD clade</taxon>
        <taxon>Arundinoideae</taxon>
        <taxon>Arundineae</taxon>
        <taxon>Arundo</taxon>
    </lineage>
</organism>
<accession>A0A0A9BXH3</accession>
<evidence type="ECO:0000313" key="1">
    <source>
        <dbReference type="EMBL" id="JAD68729.1"/>
    </source>
</evidence>
<dbReference type="AlphaFoldDB" id="A0A0A9BXH3"/>
<proteinExistence type="predicted"/>
<name>A0A0A9BXH3_ARUDO</name>
<sequence length="46" mass="5294">MPCCFTELKLSASANLSIIHKIPCLHQCYRNIAFSFLLKRSLHLEC</sequence>